<organism evidence="3 4">
    <name type="scientific">Triplophysa tibetana</name>
    <dbReference type="NCBI Taxonomy" id="1572043"/>
    <lineage>
        <taxon>Eukaryota</taxon>
        <taxon>Metazoa</taxon>
        <taxon>Chordata</taxon>
        <taxon>Craniata</taxon>
        <taxon>Vertebrata</taxon>
        <taxon>Euteleostomi</taxon>
        <taxon>Actinopterygii</taxon>
        <taxon>Neopterygii</taxon>
        <taxon>Teleostei</taxon>
        <taxon>Ostariophysi</taxon>
        <taxon>Cypriniformes</taxon>
        <taxon>Nemacheilidae</taxon>
        <taxon>Triplophysa</taxon>
    </lineage>
</organism>
<evidence type="ECO:0000256" key="2">
    <source>
        <dbReference type="SAM" id="Phobius"/>
    </source>
</evidence>
<dbReference type="Proteomes" id="UP000324632">
    <property type="component" value="Chromosome 24"/>
</dbReference>
<keyword evidence="4" id="KW-1185">Reference proteome</keyword>
<feature type="transmembrane region" description="Helical" evidence="2">
    <location>
        <begin position="81"/>
        <end position="106"/>
    </location>
</feature>
<sequence>MASAHIEMDVQHQEDSADGRRSDHPPLVKYYRASEPLPGIKPVLHNFLKKGPASCAAVLASSGILSVGIGVVFAASFDMQFFLLTLFRVPIVTGILFIFTGILTNVLYCHPELLNTCFFANIGCLIVSAVGVILLSIDLAKHKSNEIQYKMEFMVLCVTLMDMIIAAVLIFLIQREKQNQKH</sequence>
<protein>
    <submittedName>
        <fullName evidence="3">Uncharacterized protein</fullName>
    </submittedName>
</protein>
<keyword evidence="2" id="KW-0812">Transmembrane</keyword>
<feature type="transmembrane region" description="Helical" evidence="2">
    <location>
        <begin position="118"/>
        <end position="137"/>
    </location>
</feature>
<accession>A0A5A9MZ26</accession>
<feature type="transmembrane region" description="Helical" evidence="2">
    <location>
        <begin position="55"/>
        <end position="75"/>
    </location>
</feature>
<name>A0A5A9MZ26_9TELE</name>
<reference evidence="3 4" key="1">
    <citation type="journal article" date="2019" name="Mol. Ecol. Resour.">
        <title>Chromosome-level genome assembly of Triplophysa tibetana, a fish adapted to the harsh high-altitude environment of the Tibetan Plateau.</title>
        <authorList>
            <person name="Yang X."/>
            <person name="Liu H."/>
            <person name="Ma Z."/>
            <person name="Zou Y."/>
            <person name="Zou M."/>
            <person name="Mao Y."/>
            <person name="Li X."/>
            <person name="Wang H."/>
            <person name="Chen T."/>
            <person name="Wang W."/>
            <person name="Yang R."/>
        </authorList>
    </citation>
    <scope>NUCLEOTIDE SEQUENCE [LARGE SCALE GENOMIC DNA]</scope>
    <source>
        <strain evidence="3">TTIB1903HZAU</strain>
        <tissue evidence="3">Muscle</tissue>
    </source>
</reference>
<feature type="transmembrane region" description="Helical" evidence="2">
    <location>
        <begin position="153"/>
        <end position="173"/>
    </location>
</feature>
<dbReference type="EMBL" id="SOYY01000024">
    <property type="protein sequence ID" value="KAA0702610.1"/>
    <property type="molecule type" value="Genomic_DNA"/>
</dbReference>
<gene>
    <name evidence="3" type="ORF">E1301_Tti011304</name>
</gene>
<evidence type="ECO:0000313" key="3">
    <source>
        <dbReference type="EMBL" id="KAA0702610.1"/>
    </source>
</evidence>
<evidence type="ECO:0000256" key="1">
    <source>
        <dbReference type="SAM" id="MobiDB-lite"/>
    </source>
</evidence>
<proteinExistence type="predicted"/>
<keyword evidence="2" id="KW-0472">Membrane</keyword>
<dbReference type="AlphaFoldDB" id="A0A5A9MZ26"/>
<comment type="caution">
    <text evidence="3">The sequence shown here is derived from an EMBL/GenBank/DDBJ whole genome shotgun (WGS) entry which is preliminary data.</text>
</comment>
<feature type="region of interest" description="Disordered" evidence="1">
    <location>
        <begin position="1"/>
        <end position="24"/>
    </location>
</feature>
<evidence type="ECO:0000313" key="4">
    <source>
        <dbReference type="Proteomes" id="UP000324632"/>
    </source>
</evidence>
<keyword evidence="2" id="KW-1133">Transmembrane helix</keyword>